<evidence type="ECO:0000313" key="3">
    <source>
        <dbReference type="Proteomes" id="UP000823963"/>
    </source>
</evidence>
<dbReference type="Gene3D" id="3.60.15.10">
    <property type="entry name" value="Ribonuclease Z/Hydroxyacylglutathione hydrolase-like"/>
    <property type="match status" value="1"/>
</dbReference>
<reference evidence="2" key="1">
    <citation type="journal article" date="2021" name="PeerJ">
        <title>Extensive microbial diversity within the chicken gut microbiome revealed by metagenomics and culture.</title>
        <authorList>
            <person name="Gilroy R."/>
            <person name="Ravi A."/>
            <person name="Getino M."/>
            <person name="Pursley I."/>
            <person name="Horton D.L."/>
            <person name="Alikhan N.F."/>
            <person name="Baker D."/>
            <person name="Gharbi K."/>
            <person name="Hall N."/>
            <person name="Watson M."/>
            <person name="Adriaenssens E.M."/>
            <person name="Foster-Nyarko E."/>
            <person name="Jarju S."/>
            <person name="Secka A."/>
            <person name="Antonio M."/>
            <person name="Oren A."/>
            <person name="Chaudhuri R.R."/>
            <person name="La Ragione R."/>
            <person name="Hildebrand F."/>
            <person name="Pallen M.J."/>
        </authorList>
    </citation>
    <scope>NUCLEOTIDE SEQUENCE</scope>
    <source>
        <strain evidence="2">6627</strain>
    </source>
</reference>
<dbReference type="Pfam" id="PF00753">
    <property type="entry name" value="Lactamase_B"/>
    <property type="match status" value="1"/>
</dbReference>
<dbReference type="Proteomes" id="UP000823963">
    <property type="component" value="Unassembled WGS sequence"/>
</dbReference>
<evidence type="ECO:0000259" key="1">
    <source>
        <dbReference type="SMART" id="SM00849"/>
    </source>
</evidence>
<reference evidence="2" key="2">
    <citation type="submission" date="2021-04" db="EMBL/GenBank/DDBJ databases">
        <authorList>
            <person name="Gilroy R."/>
        </authorList>
    </citation>
    <scope>NUCLEOTIDE SEQUENCE</scope>
    <source>
        <strain evidence="2">6627</strain>
    </source>
</reference>
<dbReference type="PANTHER" id="PTHR23131:SF0">
    <property type="entry name" value="ENDORIBONUCLEASE LACTB2"/>
    <property type="match status" value="1"/>
</dbReference>
<proteinExistence type="predicted"/>
<feature type="domain" description="Metallo-beta-lactamase" evidence="1">
    <location>
        <begin position="18"/>
        <end position="216"/>
    </location>
</feature>
<organism evidence="2 3">
    <name type="scientific">Candidatus Ligilactobacillus excrementigallinarum</name>
    <dbReference type="NCBI Taxonomy" id="2838641"/>
    <lineage>
        <taxon>Bacteria</taxon>
        <taxon>Bacillati</taxon>
        <taxon>Bacillota</taxon>
        <taxon>Bacilli</taxon>
        <taxon>Lactobacillales</taxon>
        <taxon>Lactobacillaceae</taxon>
        <taxon>Ligilactobacillus</taxon>
    </lineage>
</organism>
<dbReference type="AlphaFoldDB" id="A0A9D1UX35"/>
<dbReference type="SMART" id="SM00849">
    <property type="entry name" value="Lactamase_B"/>
    <property type="match status" value="1"/>
</dbReference>
<dbReference type="PANTHER" id="PTHR23131">
    <property type="entry name" value="ENDORIBONUCLEASE LACTB2"/>
    <property type="match status" value="1"/>
</dbReference>
<protein>
    <submittedName>
        <fullName evidence="2">MBL fold metallo-hydrolase</fullName>
    </submittedName>
</protein>
<name>A0A9D1UX35_9LACO</name>
<gene>
    <name evidence="2" type="ORF">H9861_04495</name>
</gene>
<accession>A0A9D1UX35</accession>
<dbReference type="InterPro" id="IPR036866">
    <property type="entry name" value="RibonucZ/Hydroxyglut_hydro"/>
</dbReference>
<sequence length="278" mass="32461">MQNIIQIKLPQNPDNAPFVNTYLIKNQRILIDAGPANLQAYQILKQTLNDNQIDFNSLNGIFITHHHLDHIGMLKLIPQTVPLIADPTIAYFSSKEYLNDIIKFTNSLRLPNKVSQSLQNKLRSRYCPFIKRFKIINPHSTNIFSRKLTGHSNSDYIFGFNQYLFTGDLVLKGIYFNKLTDIDPVSRNFLKNQSQLYIDSLEKISNNQTEVFLPGHGEIMQKEQLIRIINKNLKLITKHQQLIQKHKFENYTKLKKLIFPSALKIDEYYYLSELMSFL</sequence>
<dbReference type="InterPro" id="IPR001279">
    <property type="entry name" value="Metallo-B-lactamas"/>
</dbReference>
<dbReference type="EMBL" id="DXFP01000037">
    <property type="protein sequence ID" value="HIX01995.1"/>
    <property type="molecule type" value="Genomic_DNA"/>
</dbReference>
<comment type="caution">
    <text evidence="2">The sequence shown here is derived from an EMBL/GenBank/DDBJ whole genome shotgun (WGS) entry which is preliminary data.</text>
</comment>
<dbReference type="InterPro" id="IPR050662">
    <property type="entry name" value="Sec-metab_biosynth-thioest"/>
</dbReference>
<dbReference type="SUPFAM" id="SSF56281">
    <property type="entry name" value="Metallo-hydrolase/oxidoreductase"/>
    <property type="match status" value="1"/>
</dbReference>
<evidence type="ECO:0000313" key="2">
    <source>
        <dbReference type="EMBL" id="HIX01995.1"/>
    </source>
</evidence>